<dbReference type="Proteomes" id="UP000321580">
    <property type="component" value="Unassembled WGS sequence"/>
</dbReference>
<dbReference type="RefSeq" id="WP_147167516.1">
    <property type="nucleotide sequence ID" value="NZ_VOOR01000019.1"/>
</dbReference>
<reference evidence="3 4" key="1">
    <citation type="submission" date="2019-08" db="EMBL/GenBank/DDBJ databases">
        <title>Genome of Phaeodactylibacter luteus.</title>
        <authorList>
            <person name="Bowman J.P."/>
        </authorList>
    </citation>
    <scope>NUCLEOTIDE SEQUENCE [LARGE SCALE GENOMIC DNA]</scope>
    <source>
        <strain evidence="3 4">KCTC 42180</strain>
    </source>
</reference>
<comment type="caution">
    <text evidence="3">The sequence shown here is derived from an EMBL/GenBank/DDBJ whole genome shotgun (WGS) entry which is preliminary data.</text>
</comment>
<dbReference type="OrthoDB" id="1013900at2"/>
<dbReference type="Pfam" id="PF18962">
    <property type="entry name" value="Por_Secre_tail"/>
    <property type="match status" value="1"/>
</dbReference>
<accession>A0A5C6RLI3</accession>
<dbReference type="EMBL" id="VOOR01000019">
    <property type="protein sequence ID" value="TXB63113.1"/>
    <property type="molecule type" value="Genomic_DNA"/>
</dbReference>
<keyword evidence="4" id="KW-1185">Reference proteome</keyword>
<evidence type="ECO:0000313" key="4">
    <source>
        <dbReference type="Proteomes" id="UP000321580"/>
    </source>
</evidence>
<protein>
    <submittedName>
        <fullName evidence="3">T9SS type A sorting domain-containing protein</fullName>
    </submittedName>
</protein>
<feature type="signal peptide" evidence="1">
    <location>
        <begin position="1"/>
        <end position="25"/>
    </location>
</feature>
<feature type="domain" description="Secretion system C-terminal sorting" evidence="2">
    <location>
        <begin position="2060"/>
        <end position="2135"/>
    </location>
</feature>
<evidence type="ECO:0000259" key="2">
    <source>
        <dbReference type="Pfam" id="PF18962"/>
    </source>
</evidence>
<name>A0A5C6RLI3_9BACT</name>
<sequence>MKVKRLLFEALLLLAMLLGPTAAKAQFPVQCIDYATIEIRGGGTEIITCEGDGLAETYDFRTSTLAMPFGYLITDENNIILQVSIDNTLSFEGLGQGNFRVWAFAWLGQVIAQPGQDATTAPLGTICGALTTNFIPVLNFVPNGGEVTTVDGATEAFVCPEDGISDVISFASNGDMTASYAYLLTTADNGLIAVLDGNTYDFDLLGAGAYRVWGLAFSGDLLIMPGEDVTASALASGCAGLSNTFVEITRDLPDGGLVALADGSDSALVCVDDGQPDELTFTKETAAGAAYAYLITEEDGTVLDIVEGDAFNFEDSPTGTCLVYGLSYTGALTVVAGDNVNVADLSAGCFSLSSNFITVVRQEADGGTVAFEDGTDEAFACVGDGVADVLSFTNTSMGADSYTYIVTDEENTILAVAAGSSFDFEGAETGVCRIWGLAYGGALLAMEGDALMGGGPLADGCFGLSENFLTVRRESVMGGTILADGSEGPLFTCPSDGSPDLLAFTTTGGSTGEYTYLVTTADLEIIGFAVDGAFDFDGLAAGTYLAWGLAYSGTLTADAGDDAGGTALSDECFDLSDNAITVIVEAPEGGSVATAQGMSMVFTCPGDGRPDVVAFDSTGTSQGAYVYVVTDEANVILALVAGDSYDFDEAPEGNCRVWGLAYTGSIVAEVGDTASVVALSDDCFDLSDNFVTVVRETPEGGQVALASGDTTVITCPGDGMADLLSFDSTNTSSGPYAYVVTDEENIILGFADGDSYDFDGGAEGICRVWGLAYTGSITAAVGDTASVAALSDDCFDLSDNFITVIRQVPVGGQITIEDGGNLIFICPGDGQANLISFDSTGVTGPAFTYLAVDQEGLVLDAFEGDTYDFDNGGLGIVRVYGLAYTGNLTAAAGDTLSTAALSDDCFSLSENFVDIVREIPFGGEVATESGETIVYTCPGDGVADLISFDSAFAAITPFTYIITDDQNVILDIPTGDTFDFDGAPVGTCRVWGLSYTGNITAVAGDTASIVALTDGCFDLSDNFVAIIREVPEGGNVALAGGGDTAFTCPGDDVSDLISADSTMTSSGPYTYIITDENNVILEVPSGDTFDFDSAMPGVCRIWGVAYTGNFTAAAGDDAAATALSDDCFDLSDNFITVVRETPEGGMVSIADEDMDMVTLCPGDGNADILTFSTTGSSNYTYVLTDTNDVVTLIIDGNSFDFDLGGIGVSRVYGLAYTGALVFAAGDTLTTAALSDDCFDLSDNFLTIVRDVPAGGVVRAQGGDTLVYACPGNGTPDPVLLDSAGVSGNYAYLLTDTNNIVLTIVPDSVDFDIYAPNVYRIWGLSYAGNITPIIIGADVLQDVLADDCYAVSENFVTIISQQPEGGMVSLESGESSLLTCPGDGMADLASFDSTGVVGLYTYLLTDEQNIIVEAISGDSYDFENLPEGVSRVWGLAYTGNLTVVPGEDAATAMLSDDCFGLSENFVTITRLVPDAGVIGTIDGPVSLELCVGDGAPDEVTFTVIGATPNPGALLITDENDFIVSSISGVFDFEGIVPGIYRVYNISYTGNITILPGANLFDDVLSDGCFDVTDQFVEINAIGVDGGIILTEPEAPGDQLSICLGDGVSDLVQFISSSATNADYTFALTNENDVILGFLPNGEFDFDLAGTGISKIWGISYTGNLLLNIGQNINNGAVSDGCFDLADNVITILRDQPEGGMVMTAAGETETLVCLGPTDGTVAFATSSTSVNAYTYLLASSGGIIIDVIDGDSYNFASLPLGDYRVYGLSYTGVIADLIGNDIESVSVFSNSCFELSSNFLTVTRGGVVDGGTLSVEGTDSDTVYLCPLGDEPDFIVINTSSTDDNYRYVITNANNQVIVDDIASNIIDFSGAAPGVYHVWGVGLEGDMILGFGSQLPDAPASASCFEYSDNFITVVYEGTEAGTVFTSGGADLVEVTVGDTTPDLLSFIRTGAAANVPYMFVVTDDQNSIIDMSPDGVIDFTDSEVGTFRVYGLSYTGTLFGFPGTDITQGMLSSDCFDLSSNFVTVNCTEALPIGGGAPQGILAEGGVPVSAAIEVAAAPNPATDWLALTFSLDASAGAAVARVVDSRGQLVQQIRLQEGAAEQVHRLDVSDWAPGLYLVYVEQGNAYTVAKVLVASR</sequence>
<dbReference type="InterPro" id="IPR026444">
    <property type="entry name" value="Secre_tail"/>
</dbReference>
<evidence type="ECO:0000313" key="3">
    <source>
        <dbReference type="EMBL" id="TXB63113.1"/>
    </source>
</evidence>
<keyword evidence="1" id="KW-0732">Signal</keyword>
<feature type="chain" id="PRO_5022884722" evidence="1">
    <location>
        <begin position="26"/>
        <end position="2138"/>
    </location>
</feature>
<dbReference type="NCBIfam" id="TIGR04183">
    <property type="entry name" value="Por_Secre_tail"/>
    <property type="match status" value="1"/>
</dbReference>
<gene>
    <name evidence="3" type="ORF">FRY97_10670</name>
</gene>
<organism evidence="3 4">
    <name type="scientific">Phaeodactylibacter luteus</name>
    <dbReference type="NCBI Taxonomy" id="1564516"/>
    <lineage>
        <taxon>Bacteria</taxon>
        <taxon>Pseudomonadati</taxon>
        <taxon>Bacteroidota</taxon>
        <taxon>Saprospiria</taxon>
        <taxon>Saprospirales</taxon>
        <taxon>Haliscomenobacteraceae</taxon>
        <taxon>Phaeodactylibacter</taxon>
    </lineage>
</organism>
<evidence type="ECO:0000256" key="1">
    <source>
        <dbReference type="SAM" id="SignalP"/>
    </source>
</evidence>
<proteinExistence type="predicted"/>